<keyword evidence="3" id="KW-1185">Reference proteome</keyword>
<feature type="region of interest" description="Disordered" evidence="1">
    <location>
        <begin position="90"/>
        <end position="117"/>
    </location>
</feature>
<sequence>MSREEAYLKMLESTAAIQWNISMILEAKAVEAEKVKEWTHHHIHPRAFETHEDQLKESLTIHETIVELLEGMTKLENGLVSNLKAVLDTGEEEESGGGLGGLGGLTDGGFSFGEDEK</sequence>
<dbReference type="EMBL" id="JAAKGU010000006">
    <property type="protein sequence ID" value="NGM83691.1"/>
    <property type="molecule type" value="Genomic_DNA"/>
</dbReference>
<evidence type="ECO:0000256" key="1">
    <source>
        <dbReference type="SAM" id="MobiDB-lite"/>
    </source>
</evidence>
<name>A0A6M1PTW2_9BACL</name>
<protein>
    <submittedName>
        <fullName evidence="2">Restriction endonuclease subunit S</fullName>
    </submittedName>
</protein>
<dbReference type="AlphaFoldDB" id="A0A6M1PTW2"/>
<reference evidence="2 3" key="1">
    <citation type="submission" date="2020-02" db="EMBL/GenBank/DDBJ databases">
        <authorList>
            <person name="Gao J."/>
            <person name="Sun J."/>
        </authorList>
    </citation>
    <scope>NUCLEOTIDE SEQUENCE [LARGE SCALE GENOMIC DNA]</scope>
    <source>
        <strain evidence="2 3">7124</strain>
    </source>
</reference>
<keyword evidence="2" id="KW-0255">Endonuclease</keyword>
<evidence type="ECO:0000313" key="3">
    <source>
        <dbReference type="Proteomes" id="UP000480151"/>
    </source>
</evidence>
<gene>
    <name evidence="2" type="ORF">G5B47_14815</name>
</gene>
<evidence type="ECO:0000313" key="2">
    <source>
        <dbReference type="EMBL" id="NGM83691.1"/>
    </source>
</evidence>
<dbReference type="Proteomes" id="UP000480151">
    <property type="component" value="Unassembled WGS sequence"/>
</dbReference>
<keyword evidence="2" id="KW-0540">Nuclease</keyword>
<accession>A0A6M1PTW2</accession>
<dbReference type="Pfam" id="PF26595">
    <property type="entry name" value="A_ENA"/>
    <property type="match status" value="1"/>
</dbReference>
<dbReference type="RefSeq" id="WP_165099477.1">
    <property type="nucleotide sequence ID" value="NZ_JAAKGU010000006.1"/>
</dbReference>
<proteinExistence type="predicted"/>
<dbReference type="InterPro" id="IPR058705">
    <property type="entry name" value="A_ENA"/>
</dbReference>
<organism evidence="2 3">
    <name type="scientific">Paenibacillus apii</name>
    <dbReference type="NCBI Taxonomy" id="1850370"/>
    <lineage>
        <taxon>Bacteria</taxon>
        <taxon>Bacillati</taxon>
        <taxon>Bacillota</taxon>
        <taxon>Bacilli</taxon>
        <taxon>Bacillales</taxon>
        <taxon>Paenibacillaceae</taxon>
        <taxon>Paenibacillus</taxon>
    </lineage>
</organism>
<dbReference type="GO" id="GO:0004519">
    <property type="term" value="F:endonuclease activity"/>
    <property type="evidence" value="ECO:0007669"/>
    <property type="project" value="UniProtKB-KW"/>
</dbReference>
<keyword evidence="2" id="KW-0378">Hydrolase</keyword>
<feature type="compositionally biased region" description="Gly residues" evidence="1">
    <location>
        <begin position="96"/>
        <end position="111"/>
    </location>
</feature>
<comment type="caution">
    <text evidence="2">The sequence shown here is derived from an EMBL/GenBank/DDBJ whole genome shotgun (WGS) entry which is preliminary data.</text>
</comment>